<dbReference type="EMBL" id="FRBC01000005">
    <property type="protein sequence ID" value="SHK48370.1"/>
    <property type="molecule type" value="Genomic_DNA"/>
</dbReference>
<dbReference type="GO" id="GO:0000155">
    <property type="term" value="F:phosphorelay sensor kinase activity"/>
    <property type="evidence" value="ECO:0007669"/>
    <property type="project" value="InterPro"/>
</dbReference>
<dbReference type="CDD" id="cd16922">
    <property type="entry name" value="HATPase_EvgS-ArcB-TorS-like"/>
    <property type="match status" value="1"/>
</dbReference>
<sequence>MRRAVKKLPPQLQGVMNQIEVMEARLEANKRCMRAVFSAAKVGICLLSADGSVLALNDMGRKIMQAEDTNVLGRQFGDAFCCENSLEKGCGYGGNCRHCPVRRNIEAAIADDDFSGEFTVKMKNARSGECMWLELGVSQEGSGEEKQLIVTIVDESARKRYEEELEKAKVAAERADRTKTQFLSTMSHEIRTPLHGIIGMLEMVGQEPLSEQQQECLQNARRSADDLLQLLNDILDFAKLENGRLNVECIDFDLHAALARVAGIYRQLITSKGLRFVVPDYSHLPRYVKGDPLRLRQVLHNLLANALKFTAQGKVTLAAYQSTRHGRPSLEFSVEDTGIGVDRRMQERIFRPFIQGDSSTTRLFGGTGLGLMISRELVDLMGGTVSLDSEVGRGTCVSFWMPLVEAGSALEERRILLRPRKKQGGKDLVRDPQVENLLSYCMQKMVGDAVLPPKGETT</sequence>
<evidence type="ECO:0000259" key="16">
    <source>
        <dbReference type="PROSITE" id="PS50113"/>
    </source>
</evidence>
<evidence type="ECO:0000256" key="7">
    <source>
        <dbReference type="ARBA" id="ARBA00022692"/>
    </source>
</evidence>
<dbReference type="InterPro" id="IPR036097">
    <property type="entry name" value="HisK_dim/P_sf"/>
</dbReference>
<dbReference type="SMART" id="SM00387">
    <property type="entry name" value="HATPase_c"/>
    <property type="match status" value="1"/>
</dbReference>
<evidence type="ECO:0000256" key="12">
    <source>
        <dbReference type="ARBA" id="ARBA00023012"/>
    </source>
</evidence>
<dbReference type="SUPFAM" id="SSF47384">
    <property type="entry name" value="Homodimeric domain of signal transducing histidine kinase"/>
    <property type="match status" value="1"/>
</dbReference>
<dbReference type="PROSITE" id="PS50109">
    <property type="entry name" value="HIS_KIN"/>
    <property type="match status" value="1"/>
</dbReference>
<dbReference type="InterPro" id="IPR003594">
    <property type="entry name" value="HATPase_dom"/>
</dbReference>
<keyword evidence="12" id="KW-0902">Two-component regulatory system</keyword>
<dbReference type="CDD" id="cd00082">
    <property type="entry name" value="HisKA"/>
    <property type="match status" value="1"/>
</dbReference>
<dbReference type="Gene3D" id="3.30.450.20">
    <property type="entry name" value="PAS domain"/>
    <property type="match status" value="1"/>
</dbReference>
<evidence type="ECO:0000313" key="18">
    <source>
        <dbReference type="Proteomes" id="UP000184263"/>
    </source>
</evidence>
<feature type="domain" description="PAC" evidence="16">
    <location>
        <begin position="116"/>
        <end position="167"/>
    </location>
</feature>
<evidence type="ECO:0000256" key="5">
    <source>
        <dbReference type="ARBA" id="ARBA00022553"/>
    </source>
</evidence>
<keyword evidence="8" id="KW-0547">Nucleotide-binding</keyword>
<comment type="similarity">
    <text evidence="3">In the N-terminal section; belongs to the phytochrome family.</text>
</comment>
<comment type="catalytic activity">
    <reaction evidence="1">
        <text>ATP + protein L-histidine = ADP + protein N-phospho-L-histidine.</text>
        <dbReference type="EC" id="2.7.13.3"/>
    </reaction>
</comment>
<evidence type="ECO:0000256" key="6">
    <source>
        <dbReference type="ARBA" id="ARBA00022679"/>
    </source>
</evidence>
<protein>
    <recommendedName>
        <fullName evidence="14">Circadian input-output histidine kinase CikA</fullName>
        <ecNumber evidence="4">2.7.13.3</ecNumber>
    </recommendedName>
</protein>
<dbReference type="InterPro" id="IPR036890">
    <property type="entry name" value="HATPase_C_sf"/>
</dbReference>
<evidence type="ECO:0000256" key="4">
    <source>
        <dbReference type="ARBA" id="ARBA00012438"/>
    </source>
</evidence>
<evidence type="ECO:0000256" key="10">
    <source>
        <dbReference type="ARBA" id="ARBA00022840"/>
    </source>
</evidence>
<dbReference type="InterPro" id="IPR000700">
    <property type="entry name" value="PAS-assoc_C"/>
</dbReference>
<dbReference type="PRINTS" id="PR00344">
    <property type="entry name" value="BCTRLSENSOR"/>
</dbReference>
<keyword evidence="13" id="KW-0472">Membrane</keyword>
<dbReference type="InterPro" id="IPR005467">
    <property type="entry name" value="His_kinase_dom"/>
</dbReference>
<gene>
    <name evidence="17" type="ORF">SAMN05216582_10580</name>
</gene>
<keyword evidence="9" id="KW-0418">Kinase</keyword>
<keyword evidence="7" id="KW-0812">Transmembrane</keyword>
<comment type="subcellular location">
    <subcellularLocation>
        <location evidence="2">Membrane</location>
    </subcellularLocation>
</comment>
<name>A0A1M6SUR3_SELRU</name>
<dbReference type="OrthoDB" id="9805486at2"/>
<keyword evidence="6" id="KW-0808">Transferase</keyword>
<evidence type="ECO:0000256" key="9">
    <source>
        <dbReference type="ARBA" id="ARBA00022777"/>
    </source>
</evidence>
<organism evidence="17 18">
    <name type="scientific">Selenomonas ruminantium</name>
    <dbReference type="NCBI Taxonomy" id="971"/>
    <lineage>
        <taxon>Bacteria</taxon>
        <taxon>Bacillati</taxon>
        <taxon>Bacillota</taxon>
        <taxon>Negativicutes</taxon>
        <taxon>Selenomonadales</taxon>
        <taxon>Selenomonadaceae</taxon>
        <taxon>Selenomonas</taxon>
    </lineage>
</organism>
<dbReference type="GO" id="GO:0005524">
    <property type="term" value="F:ATP binding"/>
    <property type="evidence" value="ECO:0007669"/>
    <property type="project" value="UniProtKB-KW"/>
</dbReference>
<dbReference type="Pfam" id="PF02518">
    <property type="entry name" value="HATPase_c"/>
    <property type="match status" value="1"/>
</dbReference>
<dbReference type="Pfam" id="PF00512">
    <property type="entry name" value="HisKA"/>
    <property type="match status" value="1"/>
</dbReference>
<dbReference type="EC" id="2.7.13.3" evidence="4"/>
<dbReference type="Proteomes" id="UP000184263">
    <property type="component" value="Unassembled WGS sequence"/>
</dbReference>
<dbReference type="AlphaFoldDB" id="A0A1M6SUR3"/>
<reference evidence="17 18" key="1">
    <citation type="submission" date="2016-11" db="EMBL/GenBank/DDBJ databases">
        <authorList>
            <person name="Jaros S."/>
            <person name="Januszkiewicz K."/>
            <person name="Wedrychowicz H."/>
        </authorList>
    </citation>
    <scope>NUCLEOTIDE SEQUENCE [LARGE SCALE GENOMIC DNA]</scope>
    <source>
        <strain evidence="17 18">HD4</strain>
    </source>
</reference>
<dbReference type="PROSITE" id="PS50113">
    <property type="entry name" value="PAC"/>
    <property type="match status" value="1"/>
</dbReference>
<feature type="domain" description="Histidine kinase" evidence="15">
    <location>
        <begin position="185"/>
        <end position="405"/>
    </location>
</feature>
<evidence type="ECO:0000256" key="1">
    <source>
        <dbReference type="ARBA" id="ARBA00000085"/>
    </source>
</evidence>
<dbReference type="GO" id="GO:0016020">
    <property type="term" value="C:membrane"/>
    <property type="evidence" value="ECO:0007669"/>
    <property type="project" value="UniProtKB-SubCell"/>
</dbReference>
<evidence type="ECO:0000256" key="3">
    <source>
        <dbReference type="ARBA" id="ARBA00006402"/>
    </source>
</evidence>
<evidence type="ECO:0000256" key="2">
    <source>
        <dbReference type="ARBA" id="ARBA00004370"/>
    </source>
</evidence>
<evidence type="ECO:0000256" key="11">
    <source>
        <dbReference type="ARBA" id="ARBA00022989"/>
    </source>
</evidence>
<evidence type="ECO:0000256" key="8">
    <source>
        <dbReference type="ARBA" id="ARBA00022741"/>
    </source>
</evidence>
<evidence type="ECO:0000256" key="14">
    <source>
        <dbReference type="ARBA" id="ARBA00074306"/>
    </source>
</evidence>
<dbReference type="InterPro" id="IPR035965">
    <property type="entry name" value="PAS-like_dom_sf"/>
</dbReference>
<keyword evidence="11" id="KW-1133">Transmembrane helix</keyword>
<evidence type="ECO:0000256" key="13">
    <source>
        <dbReference type="ARBA" id="ARBA00023136"/>
    </source>
</evidence>
<dbReference type="SUPFAM" id="SSF55874">
    <property type="entry name" value="ATPase domain of HSP90 chaperone/DNA topoisomerase II/histidine kinase"/>
    <property type="match status" value="1"/>
</dbReference>
<dbReference type="InterPro" id="IPR003661">
    <property type="entry name" value="HisK_dim/P_dom"/>
</dbReference>
<dbReference type="SMART" id="SM00388">
    <property type="entry name" value="HisKA"/>
    <property type="match status" value="1"/>
</dbReference>
<evidence type="ECO:0000313" key="17">
    <source>
        <dbReference type="EMBL" id="SHK48370.1"/>
    </source>
</evidence>
<dbReference type="Gene3D" id="3.30.565.10">
    <property type="entry name" value="Histidine kinase-like ATPase, C-terminal domain"/>
    <property type="match status" value="1"/>
</dbReference>
<proteinExistence type="inferred from homology"/>
<keyword evidence="10" id="KW-0067">ATP-binding</keyword>
<dbReference type="FunFam" id="1.10.287.130:FF:000004">
    <property type="entry name" value="Ethylene receptor 1"/>
    <property type="match status" value="1"/>
</dbReference>
<evidence type="ECO:0000259" key="15">
    <source>
        <dbReference type="PROSITE" id="PS50109"/>
    </source>
</evidence>
<dbReference type="InterPro" id="IPR004358">
    <property type="entry name" value="Sig_transdc_His_kin-like_C"/>
</dbReference>
<dbReference type="SUPFAM" id="SSF55785">
    <property type="entry name" value="PYP-like sensor domain (PAS domain)"/>
    <property type="match status" value="1"/>
</dbReference>
<accession>A0A1M6SUR3</accession>
<dbReference type="RefSeq" id="WP_073088496.1">
    <property type="nucleotide sequence ID" value="NZ_FRBC01000005.1"/>
</dbReference>
<keyword evidence="5" id="KW-0597">Phosphoprotein</keyword>
<dbReference type="FunFam" id="3.30.565.10:FF:000010">
    <property type="entry name" value="Sensor histidine kinase RcsC"/>
    <property type="match status" value="1"/>
</dbReference>
<dbReference type="Gene3D" id="1.10.287.130">
    <property type="match status" value="1"/>
</dbReference>
<dbReference type="PANTHER" id="PTHR43047">
    <property type="entry name" value="TWO-COMPONENT HISTIDINE PROTEIN KINASE"/>
    <property type="match status" value="1"/>
</dbReference>